<keyword evidence="2" id="KW-0238">DNA-binding</keyword>
<protein>
    <recommendedName>
        <fullName evidence="4">HTH lacI-type domain-containing protein</fullName>
    </recommendedName>
</protein>
<dbReference type="InterPro" id="IPR010982">
    <property type="entry name" value="Lambda_DNA-bd_dom_sf"/>
</dbReference>
<dbReference type="Pfam" id="PF00356">
    <property type="entry name" value="LacI"/>
    <property type="match status" value="1"/>
</dbReference>
<dbReference type="SUPFAM" id="SSF53822">
    <property type="entry name" value="Periplasmic binding protein-like I"/>
    <property type="match status" value="1"/>
</dbReference>
<dbReference type="GO" id="GO:0003700">
    <property type="term" value="F:DNA-binding transcription factor activity"/>
    <property type="evidence" value="ECO:0007669"/>
    <property type="project" value="TreeGrafter"/>
</dbReference>
<evidence type="ECO:0000259" key="4">
    <source>
        <dbReference type="PROSITE" id="PS50932"/>
    </source>
</evidence>
<accession>A0AAT9F7C4</accession>
<dbReference type="GO" id="GO:0000976">
    <property type="term" value="F:transcription cis-regulatory region binding"/>
    <property type="evidence" value="ECO:0007669"/>
    <property type="project" value="TreeGrafter"/>
</dbReference>
<evidence type="ECO:0000256" key="2">
    <source>
        <dbReference type="ARBA" id="ARBA00023125"/>
    </source>
</evidence>
<name>A0AAT9F7C4_9BACT</name>
<dbReference type="SUPFAM" id="SSF47413">
    <property type="entry name" value="lambda repressor-like DNA-binding domains"/>
    <property type="match status" value="1"/>
</dbReference>
<evidence type="ECO:0000256" key="3">
    <source>
        <dbReference type="ARBA" id="ARBA00023163"/>
    </source>
</evidence>
<dbReference type="Gene3D" id="3.40.50.2300">
    <property type="match status" value="2"/>
</dbReference>
<sequence>MRSFSYKDISKLAKVSISTVSRYYNAGYVSKKTRAKIEKVVKENGYYPNNGARLIKGRSSSIFVIAPKVYDHSVSHIINGIETSAETHQKKVFITHSEPTAIQYIETIRWCMAWKPNAIVFFLPKGDNTEIINFIKDQDLSITTVAFGDPIKGMNYVEVDVLNAFFSVTKMFYNYIENGQKVVYADDLKLSQYQRESRFLGFKKACEELNIEYERYFIDNHKNSDVQKFQKYLFDQNHVNVVCSTHESFINLVSSNDNQLRLTDIGTHSIYDTQKKYKSKILIDYRKVGAAIEKIIFDAELKKQDKPNVYLEPVSVSVKPTVLSQKQV</sequence>
<dbReference type="PROSITE" id="PS50932">
    <property type="entry name" value="HTH_LACI_2"/>
    <property type="match status" value="1"/>
</dbReference>
<dbReference type="AlphaFoldDB" id="A0AAT9F7C4"/>
<dbReference type="CDD" id="cd01392">
    <property type="entry name" value="HTH_LacI"/>
    <property type="match status" value="1"/>
</dbReference>
<dbReference type="Gene3D" id="1.10.260.40">
    <property type="entry name" value="lambda repressor-like DNA-binding domains"/>
    <property type="match status" value="1"/>
</dbReference>
<dbReference type="KEGG" id="mcm:MCAL160_0029"/>
<dbReference type="InterPro" id="IPR000843">
    <property type="entry name" value="HTH_LacI"/>
</dbReference>
<organism evidence="5">
    <name type="scientific">Mycoplasmopsis californica HAZ160_1</name>
    <dbReference type="NCBI Taxonomy" id="1397850"/>
    <lineage>
        <taxon>Bacteria</taxon>
        <taxon>Bacillati</taxon>
        <taxon>Mycoplasmatota</taxon>
        <taxon>Mycoplasmoidales</taxon>
        <taxon>Metamycoplasmataceae</taxon>
        <taxon>Mycoplasmopsis</taxon>
    </lineage>
</organism>
<dbReference type="EMBL" id="AP013353">
    <property type="protein sequence ID" value="BAP00791.1"/>
    <property type="molecule type" value="Genomic_DNA"/>
</dbReference>
<reference evidence="5" key="2">
    <citation type="journal article" date="2014" name="Genome Announc.">
        <title>Complete Genome Sequence of Mycoplasma californicum Strain HAZ160_1 from Bovine Mastitic Milk in Japan.</title>
        <authorList>
            <person name="Hata E."/>
            <person name="Murakami K."/>
        </authorList>
    </citation>
    <scope>NUCLEOTIDE SEQUENCE</scope>
    <source>
        <strain evidence="5">HAZ160_1</strain>
    </source>
</reference>
<reference evidence="5" key="1">
    <citation type="journal article" date="2014" name="Appl. Environ. Microbiol.">
        <title>Molecular Epidemiology of Cases of Mycoplasma californicum Infection in Japan.</title>
        <authorList>
            <person name="Hata E."/>
            <person name="Suzuki K."/>
            <person name="Hanyu H."/>
            <person name="Itoh M."/>
            <person name="Higuchi H."/>
            <person name="Kobayashi H."/>
        </authorList>
    </citation>
    <scope>NUCLEOTIDE SEQUENCE</scope>
    <source>
        <strain evidence="5">HAZ160_1</strain>
    </source>
</reference>
<dbReference type="InterPro" id="IPR028082">
    <property type="entry name" value="Peripla_BP_I"/>
</dbReference>
<keyword evidence="3" id="KW-0804">Transcription</keyword>
<dbReference type="SMART" id="SM00354">
    <property type="entry name" value="HTH_LACI"/>
    <property type="match status" value="1"/>
</dbReference>
<dbReference type="PANTHER" id="PTHR30146">
    <property type="entry name" value="LACI-RELATED TRANSCRIPTIONAL REPRESSOR"/>
    <property type="match status" value="1"/>
</dbReference>
<reference evidence="5" key="3">
    <citation type="journal article" date="2019" name="Vet. Microbiol.">
        <title>Mutations associated with change of susceptibility to lincosamides and/or macrolides in field and laboratory-derived Mycoplasma californicum strains in Japan, and development of a rapid detection method for these mutations.</title>
        <authorList>
            <person name="Hata E."/>
            <person name="Nagai K."/>
            <person name="Murakami K."/>
        </authorList>
    </citation>
    <scope>NUCLEOTIDE SEQUENCE</scope>
    <source>
        <strain evidence="5">HAZ160_1</strain>
    </source>
</reference>
<dbReference type="RefSeq" id="WP_041102797.1">
    <property type="nucleotide sequence ID" value="NZ_AP013353.1"/>
</dbReference>
<gene>
    <name evidence="5" type="primary">purR</name>
    <name evidence="5" type="ORF">MCAL160_0029</name>
</gene>
<dbReference type="PANTHER" id="PTHR30146:SF109">
    <property type="entry name" value="HTH-TYPE TRANSCRIPTIONAL REGULATOR GALS"/>
    <property type="match status" value="1"/>
</dbReference>
<feature type="domain" description="HTH lacI-type" evidence="4">
    <location>
        <begin position="7"/>
        <end position="57"/>
    </location>
</feature>
<evidence type="ECO:0000313" key="5">
    <source>
        <dbReference type="EMBL" id="BAP00791.1"/>
    </source>
</evidence>
<keyword evidence="1" id="KW-0805">Transcription regulation</keyword>
<proteinExistence type="predicted"/>
<evidence type="ECO:0000256" key="1">
    <source>
        <dbReference type="ARBA" id="ARBA00023015"/>
    </source>
</evidence>
<reference evidence="5" key="4">
    <citation type="submission" date="2024-06" db="EMBL/GenBank/DDBJ databases">
        <authorList>
            <consortium name="Mycoplasma californicum genome sequencing consortium"/>
            <person name="Hata E."/>
            <person name="Tanaka K."/>
            <person name="Tamamura Y."/>
        </authorList>
    </citation>
    <scope>NUCLEOTIDE SEQUENCE</scope>
    <source>
        <strain evidence="5">HAZ160_1</strain>
    </source>
</reference>